<evidence type="ECO:0008006" key="3">
    <source>
        <dbReference type="Google" id="ProtNLM"/>
    </source>
</evidence>
<organism evidence="1 2">
    <name type="scientific">Plantactinospora alkalitolerans</name>
    <dbReference type="NCBI Taxonomy" id="2789879"/>
    <lineage>
        <taxon>Bacteria</taxon>
        <taxon>Bacillati</taxon>
        <taxon>Actinomycetota</taxon>
        <taxon>Actinomycetes</taxon>
        <taxon>Micromonosporales</taxon>
        <taxon>Micromonosporaceae</taxon>
        <taxon>Plantactinospora</taxon>
    </lineage>
</organism>
<keyword evidence="2" id="KW-1185">Reference proteome</keyword>
<name>A0ABS0GT22_9ACTN</name>
<accession>A0ABS0GT22</accession>
<dbReference type="PANTHER" id="PTHR44809:SF1">
    <property type="entry name" value="PROTEIN O-MANNOSYL-TRANSFERASE TMTC1"/>
    <property type="match status" value="1"/>
</dbReference>
<proteinExistence type="predicted"/>
<dbReference type="SUPFAM" id="SSF81901">
    <property type="entry name" value="HCP-like"/>
    <property type="match status" value="1"/>
</dbReference>
<evidence type="ECO:0000313" key="1">
    <source>
        <dbReference type="EMBL" id="MBF9129159.1"/>
    </source>
</evidence>
<reference evidence="1 2" key="1">
    <citation type="submission" date="2020-11" db="EMBL/GenBank/DDBJ databases">
        <title>A novel isolate from a Black sea contaminated sediment with potential to produce alkanes: Plantactinospora alkalitolerans sp. nov.</title>
        <authorList>
            <person name="Carro L."/>
            <person name="Veyisoglu A."/>
            <person name="Guven K."/>
            <person name="Schumann P."/>
            <person name="Klenk H.-P."/>
            <person name="Sahin N."/>
        </authorList>
    </citation>
    <scope>NUCLEOTIDE SEQUENCE [LARGE SCALE GENOMIC DNA]</scope>
    <source>
        <strain evidence="1 2">S1510</strain>
    </source>
</reference>
<dbReference type="Pfam" id="PF13181">
    <property type="entry name" value="TPR_8"/>
    <property type="match status" value="1"/>
</dbReference>
<dbReference type="EMBL" id="JADPUN010000106">
    <property type="protein sequence ID" value="MBF9129159.1"/>
    <property type="molecule type" value="Genomic_DNA"/>
</dbReference>
<sequence length="1238" mass="135427">MLEHRYGATLLAALLTGEPVDLLDTPFVLSRVTFQDRLCPVDDVVIEGTAAGGDHRVVAVAVRRNPIIADRNPKFLALLAGFLQVVRDRPDDLHDGTLRLGLAVADPHSGARELRSLTDLARDRVSGASFWAAIDAGDVAARERRRCRGLLAAVAAVGELPAAADGPTGELVWELLRVLYVLLLRVEGDVQPDWTRWAASLARCTSDASEADRLLGYLYELTGRKAPGGAEITRESLRQQLTGRFTLIDESGERIRTSVGRRDGSTSSGELSRVTSPCEVWPLVRHVDPRDLGVHPAIVVPGAADWQPAYVARAVDDQLRVVLRAGKASGCFVVLLGGSCVGKTRAAFEAVLNVTPDWQLFHPVDSHEVIAFAADPKPHTVLWLDEMHNYLGGAGGITAGTMRSLHRSDAAVIVIGTVWPDKYVAYTSLPVGDEDPYAGERGLLRLADVVDVPVALSGPERAQAEAVAVGDPRIRVALDSADYGMTQVLAAAPYLVRRWENAPTSEAAAVITAAADARRMGIHRAVPAPLLRDATSGYLSAAERATLAPDWFDTALRYATQRLHGATSALSALADPSGRVVGYGVADYLVQRGAHTRRAAVPPDSFWRACAAHVDDPSELFRLGMAAEQRGLVQTAEELWRRACRAGDANARDQLVRLLCDEGRVDDAKAVLTGAIDRGDADARRRLAALLGRNGELAEAAALWRSIAFSDPTAFLPLAAVLERDNQPDAAIAAWELAAKAGVADAVRHLADLLERHARIDEAIELLRGAGANGSAHAWDWLVQLLRRNGRMPEIEQARRQALAAGAPGAFGRLVRMLHTQDRHSEIDAVLRQAVRDGRRGARAWLARRLELQGAVVDAERTLRDAVDDGEVSVRLELEGFLSRHRPEEAEERLRQRTAEGDFHARHQLAEHLARRGEFNHLIRFWEGQADAGDADSLCNLAHVYQRTGRVEEAFEVLGQLADAMPGSSWRTRSKIAELHEQRGEITQAITAWQRATAEGEEDAWANLAWLLVQHDRDDEAEQILRKADAAEQPGALHELAYFLASHGGLTEVEALWRQAARTGDHANADQLIEVLLEHDQTRRAEELLRRAASRADRRARIQLAGLLERLERTDEAIEVWRQAADSGDQYARDQLVDLLEQERRLDEAITIRRAAVDAGERDARQHLVRLLERCGYIDQAADVWREGAAAGEPGAYSRLAGLLDRYGRHAEAAQAWSHAVDAGEILARKGIVRDPLR</sequence>
<dbReference type="RefSeq" id="WP_196200797.1">
    <property type="nucleotide sequence ID" value="NZ_JADPUN010000106.1"/>
</dbReference>
<dbReference type="InterPro" id="IPR019734">
    <property type="entry name" value="TPR_rpt"/>
</dbReference>
<comment type="caution">
    <text evidence="1">The sequence shown here is derived from an EMBL/GenBank/DDBJ whole genome shotgun (WGS) entry which is preliminary data.</text>
</comment>
<dbReference type="Proteomes" id="UP000638560">
    <property type="component" value="Unassembled WGS sequence"/>
</dbReference>
<dbReference type="PANTHER" id="PTHR44809">
    <property type="match status" value="1"/>
</dbReference>
<evidence type="ECO:0000313" key="2">
    <source>
        <dbReference type="Proteomes" id="UP000638560"/>
    </source>
</evidence>
<dbReference type="InterPro" id="IPR011990">
    <property type="entry name" value="TPR-like_helical_dom_sf"/>
</dbReference>
<dbReference type="InterPro" id="IPR052943">
    <property type="entry name" value="TMTC_O-mannosyl-trnsfr"/>
</dbReference>
<dbReference type="SUPFAM" id="SSF48452">
    <property type="entry name" value="TPR-like"/>
    <property type="match status" value="1"/>
</dbReference>
<dbReference type="SMART" id="SM00028">
    <property type="entry name" value="TPR"/>
    <property type="match status" value="6"/>
</dbReference>
<dbReference type="Gene3D" id="1.25.40.10">
    <property type="entry name" value="Tetratricopeptide repeat domain"/>
    <property type="match status" value="4"/>
</dbReference>
<gene>
    <name evidence="1" type="ORF">I0C86_09240</name>
</gene>
<protein>
    <recommendedName>
        <fullName evidence="3">Tetratricopeptide repeat protein</fullName>
    </recommendedName>
</protein>